<keyword evidence="3" id="KW-0328">Glycosyltransferase</keyword>
<feature type="domain" description="Glycosyl transferase family 1" evidence="2">
    <location>
        <begin position="219"/>
        <end position="387"/>
    </location>
</feature>
<comment type="caution">
    <text evidence="3">The sequence shown here is derived from an EMBL/GenBank/DDBJ whole genome shotgun (WGS) entry which is preliminary data.</text>
</comment>
<dbReference type="SUPFAM" id="SSF53756">
    <property type="entry name" value="UDP-Glycosyltransferase/glycogen phosphorylase"/>
    <property type="match status" value="1"/>
</dbReference>
<protein>
    <submittedName>
        <fullName evidence="3">Glycosyltransferase</fullName>
        <ecNumber evidence="3">2.4.-.-</ecNumber>
    </submittedName>
</protein>
<dbReference type="GO" id="GO:0016757">
    <property type="term" value="F:glycosyltransferase activity"/>
    <property type="evidence" value="ECO:0007669"/>
    <property type="project" value="UniProtKB-KW"/>
</dbReference>
<name>A0AAW6F648_PARDI</name>
<dbReference type="Pfam" id="PF00534">
    <property type="entry name" value="Glycos_transf_1"/>
    <property type="match status" value="1"/>
</dbReference>
<reference evidence="3" key="1">
    <citation type="submission" date="2023-01" db="EMBL/GenBank/DDBJ databases">
        <title>Human gut microbiome strain richness.</title>
        <authorList>
            <person name="Chen-Liaw A."/>
        </authorList>
    </citation>
    <scope>NUCLEOTIDE SEQUENCE</scope>
    <source>
        <strain evidence="3">D35st1_E5_D35t1_190705</strain>
    </source>
</reference>
<evidence type="ECO:0000256" key="1">
    <source>
        <dbReference type="ARBA" id="ARBA00022679"/>
    </source>
</evidence>
<dbReference type="InterPro" id="IPR001296">
    <property type="entry name" value="Glyco_trans_1"/>
</dbReference>
<dbReference type="EC" id="2.4.-.-" evidence="3"/>
<dbReference type="EMBL" id="JAQMPX010000068">
    <property type="protein sequence ID" value="MDB9138749.1"/>
    <property type="molecule type" value="Genomic_DNA"/>
</dbReference>
<evidence type="ECO:0000313" key="4">
    <source>
        <dbReference type="Proteomes" id="UP001211522"/>
    </source>
</evidence>
<gene>
    <name evidence="3" type="ORF">PN612_09530</name>
</gene>
<dbReference type="PANTHER" id="PTHR46401:SF2">
    <property type="entry name" value="GLYCOSYLTRANSFERASE WBBK-RELATED"/>
    <property type="match status" value="1"/>
</dbReference>
<organism evidence="3 4">
    <name type="scientific">Parabacteroides distasonis</name>
    <dbReference type="NCBI Taxonomy" id="823"/>
    <lineage>
        <taxon>Bacteria</taxon>
        <taxon>Pseudomonadati</taxon>
        <taxon>Bacteroidota</taxon>
        <taxon>Bacteroidia</taxon>
        <taxon>Bacteroidales</taxon>
        <taxon>Tannerellaceae</taxon>
        <taxon>Parabacteroides</taxon>
    </lineage>
</organism>
<dbReference type="PANTHER" id="PTHR46401">
    <property type="entry name" value="GLYCOSYLTRANSFERASE WBBK-RELATED"/>
    <property type="match status" value="1"/>
</dbReference>
<sequence>MKIWLVNDGENLPIDGENPRLQRMGLLANCLTNLGVDVLWWQSTFDHYKKRFRYQECQDTAINDKLRLILIHSVGYNKNVCVRRLYHHYDEARQFYKKALNFEKPDVMVVCMPTIAFTHYATKYAKKNNIPIIVDVRDLNPDVYVSPFHGITKALVKIGIKPLQWCLSNSLKRASGLIGTTQPYLDWALAYAGRTQCDNDRVYFVSYQDKGLRTSLENRERWSKFKTSTRLTCCFFGQFGRLVDFDTIIATAALCKKNDTPVNFILCGSGEYLEKYKTIVNEKQLDNVFLPGWVNQDDIQDVGYISDLGLMSYYDDKNFNMQMTNKFSEYLSLGLGILLQPTGVMLDVIKKNSCGVHFKNAEELHIILNSFITNPENLKKMKSNARELFEKEFSAQKVYTEYGKFLMSNAKK</sequence>
<dbReference type="GO" id="GO:0009103">
    <property type="term" value="P:lipopolysaccharide biosynthetic process"/>
    <property type="evidence" value="ECO:0007669"/>
    <property type="project" value="TreeGrafter"/>
</dbReference>
<keyword evidence="1 3" id="KW-0808">Transferase</keyword>
<dbReference type="RefSeq" id="WP_270645611.1">
    <property type="nucleotide sequence ID" value="NZ_JAQEWV010000001.1"/>
</dbReference>
<dbReference type="Proteomes" id="UP001211522">
    <property type="component" value="Unassembled WGS sequence"/>
</dbReference>
<evidence type="ECO:0000313" key="3">
    <source>
        <dbReference type="EMBL" id="MDB9138749.1"/>
    </source>
</evidence>
<proteinExistence type="predicted"/>
<evidence type="ECO:0000259" key="2">
    <source>
        <dbReference type="Pfam" id="PF00534"/>
    </source>
</evidence>
<accession>A0AAW6F648</accession>
<dbReference type="Gene3D" id="3.40.50.2000">
    <property type="entry name" value="Glycogen Phosphorylase B"/>
    <property type="match status" value="1"/>
</dbReference>
<dbReference type="AlphaFoldDB" id="A0AAW6F648"/>